<dbReference type="SMART" id="SM00645">
    <property type="entry name" value="Pept_C1"/>
    <property type="match status" value="1"/>
</dbReference>
<proteinExistence type="inferred from homology"/>
<dbReference type="FunFam" id="3.90.70.10:FF:000039">
    <property type="entry name" value="Cysteine proteinase 2, putative"/>
    <property type="match status" value="1"/>
</dbReference>
<dbReference type="GO" id="GO:0008234">
    <property type="term" value="F:cysteine-type peptidase activity"/>
    <property type="evidence" value="ECO:0007669"/>
    <property type="project" value="InterPro"/>
</dbReference>
<dbReference type="CDD" id="cd02248">
    <property type="entry name" value="Peptidase_C1A"/>
    <property type="match status" value="1"/>
</dbReference>
<dbReference type="Gene3D" id="3.90.70.10">
    <property type="entry name" value="Cysteine proteinases"/>
    <property type="match status" value="1"/>
</dbReference>
<accession>A0AAV8AFQ9</accession>
<dbReference type="AlphaFoldDB" id="A0AAV8AFQ9"/>
<dbReference type="InterPro" id="IPR013201">
    <property type="entry name" value="Prot_inhib_I29"/>
</dbReference>
<feature type="domain" description="Cathepsin propeptide inhibitor" evidence="5">
    <location>
        <begin position="236"/>
        <end position="292"/>
    </location>
</feature>
<dbReference type="InterPro" id="IPR013128">
    <property type="entry name" value="Peptidase_C1A"/>
</dbReference>
<feature type="signal peptide" evidence="3">
    <location>
        <begin position="1"/>
        <end position="21"/>
    </location>
</feature>
<dbReference type="PRINTS" id="PR00705">
    <property type="entry name" value="PAPAIN"/>
</dbReference>
<feature type="chain" id="PRO_5043989660" description="Counting factor associated protein D" evidence="3">
    <location>
        <begin position="22"/>
        <end position="546"/>
    </location>
</feature>
<sequence length="546" mass="62716">MSFKLFFFILLIFVFVGSIETKTSRLKRAAPVWPDNFKVSFVFSLPEVPENQPMTVFHDKANNRERIDYYNGLATDIQRGDENPTNIYQVRVAQDKQICYHDSGVVILELTQVLPDLSQWVYTGKTVRRGQKVDSFQWIDYYPDYNKTNIYKFYTIEGSDYPVQFWMMGYDNVFGSHYDEYILNYYDYIPDGSVESDFESPTVCDNSEKTTVVNSGLRLKLGNIFPNVKASNKKEFNNFINKFGKSYPSHSEMLKRQTIFYKNHDYITNFNKENSHMKLAINHFADLTDEEYKKFYLLPTRTVVPDFTNKVYERPANEEIPDSWDWRDHGASPPVKDQAACGSCWAHSVIGSIESQYYLATGVMPDLSEQMVMDCTWNTTVQDLSNQGCQGGDEPGTFEAIKDIGGIMREQDYPYLGVDGYCGFEKDKVVAQIESYTNVNNIQEDVMSAVYNQGVLSIAIDAAHTSFKFYSSGVYYEPECSSTELDHAVLLSGFGKTTDGEQYWIVRNSWSVNWGDQGYVKMSMKDNNCGVETEVVYPTLARGFDY</sequence>
<evidence type="ECO:0000313" key="7">
    <source>
        <dbReference type="Proteomes" id="UP001146793"/>
    </source>
</evidence>
<evidence type="ECO:0000259" key="4">
    <source>
        <dbReference type="SMART" id="SM00645"/>
    </source>
</evidence>
<evidence type="ECO:0000313" key="6">
    <source>
        <dbReference type="EMBL" id="KAJ3451695.1"/>
    </source>
</evidence>
<gene>
    <name evidence="6" type="ORF">M0812_03448</name>
</gene>
<keyword evidence="2" id="KW-1015">Disulfide bond</keyword>
<keyword evidence="3" id="KW-0732">Signal</keyword>
<comment type="similarity">
    <text evidence="1">Belongs to the peptidase C1 family.</text>
</comment>
<dbReference type="Pfam" id="PF00112">
    <property type="entry name" value="Peptidase_C1"/>
    <property type="match status" value="1"/>
</dbReference>
<dbReference type="InterPro" id="IPR038765">
    <property type="entry name" value="Papain-like_cys_pep_sf"/>
</dbReference>
<dbReference type="InterPro" id="IPR000668">
    <property type="entry name" value="Peptidase_C1A_C"/>
</dbReference>
<evidence type="ECO:0008006" key="8">
    <source>
        <dbReference type="Google" id="ProtNLM"/>
    </source>
</evidence>
<dbReference type="PROSITE" id="PS00139">
    <property type="entry name" value="THIOL_PROTEASE_CYS"/>
    <property type="match status" value="1"/>
</dbReference>
<dbReference type="GO" id="GO:0006508">
    <property type="term" value="P:proteolysis"/>
    <property type="evidence" value="ECO:0007669"/>
    <property type="project" value="InterPro"/>
</dbReference>
<dbReference type="InterPro" id="IPR000169">
    <property type="entry name" value="Pept_cys_AS"/>
</dbReference>
<comment type="caution">
    <text evidence="6">The sequence shown here is derived from an EMBL/GenBank/DDBJ whole genome shotgun (WGS) entry which is preliminary data.</text>
</comment>
<dbReference type="SUPFAM" id="SSF54001">
    <property type="entry name" value="Cysteine proteinases"/>
    <property type="match status" value="1"/>
</dbReference>
<dbReference type="InterPro" id="IPR039417">
    <property type="entry name" value="Peptidase_C1A_papain-like"/>
</dbReference>
<dbReference type="PROSITE" id="PS00640">
    <property type="entry name" value="THIOL_PROTEASE_ASN"/>
    <property type="match status" value="1"/>
</dbReference>
<dbReference type="PANTHER" id="PTHR12411">
    <property type="entry name" value="CYSTEINE PROTEASE FAMILY C1-RELATED"/>
    <property type="match status" value="1"/>
</dbReference>
<evidence type="ECO:0000256" key="3">
    <source>
        <dbReference type="SAM" id="SignalP"/>
    </source>
</evidence>
<evidence type="ECO:0000256" key="2">
    <source>
        <dbReference type="ARBA" id="ARBA00023157"/>
    </source>
</evidence>
<protein>
    <recommendedName>
        <fullName evidence="8">Counting factor associated protein D</fullName>
    </recommendedName>
</protein>
<feature type="domain" description="Peptidase C1A papain C-terminal" evidence="4">
    <location>
        <begin position="320"/>
        <end position="539"/>
    </location>
</feature>
<name>A0AAV8AFQ9_9EUKA</name>
<dbReference type="SMART" id="SM00848">
    <property type="entry name" value="Inhibitor_I29"/>
    <property type="match status" value="1"/>
</dbReference>
<dbReference type="Pfam" id="PF08246">
    <property type="entry name" value="Inhibitor_I29"/>
    <property type="match status" value="1"/>
</dbReference>
<reference evidence="6" key="1">
    <citation type="submission" date="2022-08" db="EMBL/GenBank/DDBJ databases">
        <title>Novel sulphate-reducing endosymbionts in the free-living metamonad Anaeramoeba.</title>
        <authorList>
            <person name="Jerlstrom-Hultqvist J."/>
            <person name="Cepicka I."/>
            <person name="Gallot-Lavallee L."/>
            <person name="Salas-Leiva D."/>
            <person name="Curtis B.A."/>
            <person name="Zahonova K."/>
            <person name="Pipaliya S."/>
            <person name="Dacks J."/>
            <person name="Roger A.J."/>
        </authorList>
    </citation>
    <scope>NUCLEOTIDE SEQUENCE</scope>
    <source>
        <strain evidence="6">Busselton2</strain>
    </source>
</reference>
<evidence type="ECO:0000256" key="1">
    <source>
        <dbReference type="ARBA" id="ARBA00008455"/>
    </source>
</evidence>
<organism evidence="6 7">
    <name type="scientific">Anaeramoeba flamelloides</name>
    <dbReference type="NCBI Taxonomy" id="1746091"/>
    <lineage>
        <taxon>Eukaryota</taxon>
        <taxon>Metamonada</taxon>
        <taxon>Anaeramoebidae</taxon>
        <taxon>Anaeramoeba</taxon>
    </lineage>
</organism>
<dbReference type="Proteomes" id="UP001146793">
    <property type="component" value="Unassembled WGS sequence"/>
</dbReference>
<dbReference type="InterPro" id="IPR025661">
    <property type="entry name" value="Pept_asp_AS"/>
</dbReference>
<evidence type="ECO:0000259" key="5">
    <source>
        <dbReference type="SMART" id="SM00848"/>
    </source>
</evidence>
<dbReference type="EMBL" id="JANTQA010000008">
    <property type="protein sequence ID" value="KAJ3451695.1"/>
    <property type="molecule type" value="Genomic_DNA"/>
</dbReference>